<reference evidence="7" key="1">
    <citation type="journal article" date="2019" name="Int. J. Syst. Evol. Microbiol.">
        <title>The Global Catalogue of Microorganisms (GCM) 10K type strain sequencing project: providing services to taxonomists for standard genome sequencing and annotation.</title>
        <authorList>
            <consortium name="The Broad Institute Genomics Platform"/>
            <consortium name="The Broad Institute Genome Sequencing Center for Infectious Disease"/>
            <person name="Wu L."/>
            <person name="Ma J."/>
        </authorList>
    </citation>
    <scope>NUCLEOTIDE SEQUENCE [LARGE SCALE GENOMIC DNA]</scope>
    <source>
        <strain evidence="7">JCM 18081</strain>
    </source>
</reference>
<evidence type="ECO:0000256" key="3">
    <source>
        <dbReference type="ARBA" id="ARBA00022840"/>
    </source>
</evidence>
<dbReference type="InterPro" id="IPR011761">
    <property type="entry name" value="ATP-grasp"/>
</dbReference>
<dbReference type="Gene3D" id="3.30.1490.20">
    <property type="entry name" value="ATP-grasp fold, A domain"/>
    <property type="match status" value="1"/>
</dbReference>
<evidence type="ECO:0000313" key="7">
    <source>
        <dbReference type="Proteomes" id="UP001501265"/>
    </source>
</evidence>
<dbReference type="PROSITE" id="PS50975">
    <property type="entry name" value="ATP_GRASP"/>
    <property type="match status" value="1"/>
</dbReference>
<gene>
    <name evidence="6" type="ORF">GCM10023220_60180</name>
</gene>
<keyword evidence="7" id="KW-1185">Reference proteome</keyword>
<dbReference type="Pfam" id="PF13535">
    <property type="entry name" value="ATP-grasp_4"/>
    <property type="match status" value="1"/>
</dbReference>
<organism evidence="6 7">
    <name type="scientific">Streptomyces ziwulingensis</name>
    <dbReference type="NCBI Taxonomy" id="1045501"/>
    <lineage>
        <taxon>Bacteria</taxon>
        <taxon>Bacillati</taxon>
        <taxon>Actinomycetota</taxon>
        <taxon>Actinomycetes</taxon>
        <taxon>Kitasatosporales</taxon>
        <taxon>Streptomycetaceae</taxon>
        <taxon>Streptomyces</taxon>
    </lineage>
</organism>
<accession>A0ABP9CY40</accession>
<dbReference type="Gene3D" id="3.30.470.20">
    <property type="entry name" value="ATP-grasp fold, B domain"/>
    <property type="match status" value="1"/>
</dbReference>
<dbReference type="Proteomes" id="UP001501265">
    <property type="component" value="Unassembled WGS sequence"/>
</dbReference>
<dbReference type="Gene3D" id="3.40.50.20">
    <property type="match status" value="1"/>
</dbReference>
<evidence type="ECO:0000259" key="5">
    <source>
        <dbReference type="PROSITE" id="PS50975"/>
    </source>
</evidence>
<dbReference type="RefSeq" id="WP_345623705.1">
    <property type="nucleotide sequence ID" value="NZ_BAABIG010000073.1"/>
</dbReference>
<dbReference type="InterPro" id="IPR013815">
    <property type="entry name" value="ATP_grasp_subdomain_1"/>
</dbReference>
<dbReference type="InterPro" id="IPR052032">
    <property type="entry name" value="ATP-dep_AA_Ligase"/>
</dbReference>
<feature type="domain" description="ATP-grasp" evidence="5">
    <location>
        <begin position="119"/>
        <end position="319"/>
    </location>
</feature>
<protein>
    <submittedName>
        <fullName evidence="6">ATP-grasp domain-containing protein</fullName>
    </submittedName>
</protein>
<evidence type="ECO:0000313" key="6">
    <source>
        <dbReference type="EMBL" id="GAA4819219.1"/>
    </source>
</evidence>
<dbReference type="InterPro" id="IPR040570">
    <property type="entry name" value="LAL_C2"/>
</dbReference>
<evidence type="ECO:0000256" key="2">
    <source>
        <dbReference type="ARBA" id="ARBA00022741"/>
    </source>
</evidence>
<keyword evidence="3 4" id="KW-0067">ATP-binding</keyword>
<name>A0ABP9CY40_9ACTN</name>
<dbReference type="SUPFAM" id="SSF56059">
    <property type="entry name" value="Glutathione synthetase ATP-binding domain-like"/>
    <property type="match status" value="1"/>
</dbReference>
<dbReference type="PANTHER" id="PTHR43585">
    <property type="entry name" value="FUMIPYRROLE BIOSYNTHESIS PROTEIN C"/>
    <property type="match status" value="1"/>
</dbReference>
<proteinExistence type="predicted"/>
<evidence type="ECO:0000256" key="1">
    <source>
        <dbReference type="ARBA" id="ARBA00022598"/>
    </source>
</evidence>
<keyword evidence="1" id="KW-0436">Ligase</keyword>
<comment type="caution">
    <text evidence="6">The sequence shown here is derived from an EMBL/GenBank/DDBJ whole genome shotgun (WGS) entry which is preliminary data.</text>
</comment>
<sequence length="426" mass="44962">MSGRPLLVVGFTWSSVAALGGFRDDRSVVVVEHPAVIARRGLRGAPGRAAVLREVVAWDHRTAAAADAFADARPDLRPAAVAAVSDDGAPFAARLAERLALPGAGVAAALLLRDKALLRRVTGAADVPQPEWEEVTSAARLRAFMTAHPGPVVLKPVFGQGSVGARVLRSPDGSEAAFAECVAEYTAACDAGPEPVRMLAERCLRGPEYSVELLVADGRTLFANVTAKELFPGTRPVERGHLVPAAVAPDLAALLRERTERVVRAIGFGTGAVHAEWIVEAGSPHLVECAGRLPGDEIPELIDWAYDVELFRGLWTLLAGDPLPRPPRTTARRASAIRFLHTGPGVVERVGGLAAALAVPHVVACRFLTGPGRRVGPLRSSLDRVAYALTCAPTGEEAVSRAEEALARLTVTTRPETTTAPGEENR</sequence>
<keyword evidence="2 4" id="KW-0547">Nucleotide-binding</keyword>
<dbReference type="Pfam" id="PF18603">
    <property type="entry name" value="LAL_C2"/>
    <property type="match status" value="1"/>
</dbReference>
<dbReference type="EMBL" id="BAABIG010000073">
    <property type="protein sequence ID" value="GAA4819219.1"/>
    <property type="molecule type" value="Genomic_DNA"/>
</dbReference>
<dbReference type="PANTHER" id="PTHR43585:SF2">
    <property type="entry name" value="ATP-GRASP ENZYME FSQD"/>
    <property type="match status" value="1"/>
</dbReference>
<evidence type="ECO:0000256" key="4">
    <source>
        <dbReference type="PROSITE-ProRule" id="PRU00409"/>
    </source>
</evidence>